<dbReference type="PROSITE" id="PS50928">
    <property type="entry name" value="ABC_TM1"/>
    <property type="match status" value="1"/>
</dbReference>
<dbReference type="Pfam" id="PF00528">
    <property type="entry name" value="BPD_transp_1"/>
    <property type="match status" value="1"/>
</dbReference>
<evidence type="ECO:0000256" key="4">
    <source>
        <dbReference type="ARBA" id="ARBA00023136"/>
    </source>
</evidence>
<evidence type="ECO:0000256" key="5">
    <source>
        <dbReference type="RuleBase" id="RU363032"/>
    </source>
</evidence>
<keyword evidence="3 5" id="KW-1133">Transmembrane helix</keyword>
<dbReference type="InterPro" id="IPR035906">
    <property type="entry name" value="MetI-like_sf"/>
</dbReference>
<dbReference type="Gene3D" id="1.10.3720.10">
    <property type="entry name" value="MetI-like"/>
    <property type="match status" value="1"/>
</dbReference>
<dbReference type="SUPFAM" id="SSF161098">
    <property type="entry name" value="MetI-like"/>
    <property type="match status" value="1"/>
</dbReference>
<dbReference type="GO" id="GO:0055085">
    <property type="term" value="P:transmembrane transport"/>
    <property type="evidence" value="ECO:0007669"/>
    <property type="project" value="InterPro"/>
</dbReference>
<protein>
    <recommendedName>
        <fullName evidence="6">ABC transmembrane type-1 domain-containing protein</fullName>
    </recommendedName>
</protein>
<dbReference type="EMBL" id="BJWG01000004">
    <property type="protein sequence ID" value="GEL94555.1"/>
    <property type="molecule type" value="Genomic_DNA"/>
</dbReference>
<dbReference type="AlphaFoldDB" id="A0A511J989"/>
<evidence type="ECO:0000313" key="7">
    <source>
        <dbReference type="EMBL" id="GEL94555.1"/>
    </source>
</evidence>
<comment type="similarity">
    <text evidence="5">Belongs to the binding-protein-dependent transport system permease family.</text>
</comment>
<keyword evidence="5" id="KW-0813">Transport</keyword>
<feature type="domain" description="ABC transmembrane type-1" evidence="6">
    <location>
        <begin position="14"/>
        <end position="205"/>
    </location>
</feature>
<reference evidence="7 8" key="1">
    <citation type="submission" date="2019-07" db="EMBL/GenBank/DDBJ databases">
        <title>Whole genome shotgun sequence of Cellulomonas composti NBRC 100758.</title>
        <authorList>
            <person name="Hosoyama A."/>
            <person name="Uohara A."/>
            <person name="Ohji S."/>
            <person name="Ichikawa N."/>
        </authorList>
    </citation>
    <scope>NUCLEOTIDE SEQUENCE [LARGE SCALE GENOMIC DNA]</scope>
    <source>
        <strain evidence="7 8">NBRC 100758</strain>
    </source>
</reference>
<dbReference type="CDD" id="cd06261">
    <property type="entry name" value="TM_PBP2"/>
    <property type="match status" value="1"/>
</dbReference>
<evidence type="ECO:0000313" key="8">
    <source>
        <dbReference type="Proteomes" id="UP000321720"/>
    </source>
</evidence>
<dbReference type="GO" id="GO:0005886">
    <property type="term" value="C:plasma membrane"/>
    <property type="evidence" value="ECO:0007669"/>
    <property type="project" value="UniProtKB-SubCell"/>
</dbReference>
<evidence type="ECO:0000256" key="1">
    <source>
        <dbReference type="ARBA" id="ARBA00004141"/>
    </source>
</evidence>
<dbReference type="InterPro" id="IPR000515">
    <property type="entry name" value="MetI-like"/>
</dbReference>
<feature type="transmembrane region" description="Helical" evidence="5">
    <location>
        <begin position="126"/>
        <end position="148"/>
    </location>
</feature>
<evidence type="ECO:0000256" key="3">
    <source>
        <dbReference type="ARBA" id="ARBA00022989"/>
    </source>
</evidence>
<comment type="subcellular location">
    <subcellularLocation>
        <location evidence="5">Cell membrane</location>
        <topology evidence="5">Multi-pass membrane protein</topology>
    </subcellularLocation>
    <subcellularLocation>
        <location evidence="1">Membrane</location>
        <topology evidence="1">Multi-pass membrane protein</topology>
    </subcellularLocation>
</comment>
<organism evidence="7 8">
    <name type="scientific">Cellulomonas composti</name>
    <dbReference type="NCBI Taxonomy" id="266130"/>
    <lineage>
        <taxon>Bacteria</taxon>
        <taxon>Bacillati</taxon>
        <taxon>Actinomycetota</taxon>
        <taxon>Actinomycetes</taxon>
        <taxon>Micrococcales</taxon>
        <taxon>Cellulomonadaceae</taxon>
        <taxon>Cellulomonas</taxon>
    </lineage>
</organism>
<keyword evidence="4 5" id="KW-0472">Membrane</keyword>
<feature type="transmembrane region" description="Helical" evidence="5">
    <location>
        <begin position="49"/>
        <end position="73"/>
    </location>
</feature>
<gene>
    <name evidence="7" type="ORF">CCO02nite_12130</name>
</gene>
<feature type="transmembrane region" description="Helical" evidence="5">
    <location>
        <begin position="85"/>
        <end position="105"/>
    </location>
</feature>
<dbReference type="Proteomes" id="UP000321720">
    <property type="component" value="Unassembled WGS sequence"/>
</dbReference>
<dbReference type="PANTHER" id="PTHR43879">
    <property type="entry name" value="ABC TRANSPORTER PERMEASE PROTEIN"/>
    <property type="match status" value="1"/>
</dbReference>
<proteinExistence type="inferred from homology"/>
<sequence>MHVEVHVGEGARGAVALADAAQRQQLISSFLGSMNGFVLSRWRFPGADLVFTLILFGMFIPYQAVMIPLAQIVQDLRVPSGTPSLMLLHVIYGIPITTLIFRNYYQSVPNELIEAARVDGAGMLRTYLSVVLPLSIPAFVVVLIWQFTSAWNDFLFAVFFSSSQNGPVTLALNNLANGAMLTNYGSSMAGAMIASLPTLLIYVLLGKYFIGGLMSGSVKG</sequence>
<comment type="caution">
    <text evidence="7">The sequence shown here is derived from an EMBL/GenBank/DDBJ whole genome shotgun (WGS) entry which is preliminary data.</text>
</comment>
<evidence type="ECO:0000256" key="2">
    <source>
        <dbReference type="ARBA" id="ARBA00022692"/>
    </source>
</evidence>
<keyword evidence="2 5" id="KW-0812">Transmembrane</keyword>
<keyword evidence="8" id="KW-1185">Reference proteome</keyword>
<dbReference type="PANTHER" id="PTHR43879:SF1">
    <property type="entry name" value="GLUCOSE IMPORT SYSTEM PERMEASE PROTEIN GLCU"/>
    <property type="match status" value="1"/>
</dbReference>
<feature type="transmembrane region" description="Helical" evidence="5">
    <location>
        <begin position="188"/>
        <end position="210"/>
    </location>
</feature>
<name>A0A511J989_9CELL</name>
<accession>A0A511J989</accession>
<evidence type="ECO:0000259" key="6">
    <source>
        <dbReference type="PROSITE" id="PS50928"/>
    </source>
</evidence>